<dbReference type="GO" id="GO:0006508">
    <property type="term" value="P:proteolysis"/>
    <property type="evidence" value="ECO:0007669"/>
    <property type="project" value="InterPro"/>
</dbReference>
<feature type="compositionally biased region" description="Basic and acidic residues" evidence="3">
    <location>
        <begin position="137"/>
        <end position="151"/>
    </location>
</feature>
<dbReference type="EMBL" id="WJIE01000011">
    <property type="protein sequence ID" value="MRG96273.1"/>
    <property type="molecule type" value="Genomic_DNA"/>
</dbReference>
<dbReference type="InterPro" id="IPR001375">
    <property type="entry name" value="Peptidase_S9_cat"/>
</dbReference>
<dbReference type="PANTHER" id="PTHR43037">
    <property type="entry name" value="UNNAMED PRODUCT-RELATED"/>
    <property type="match status" value="1"/>
</dbReference>
<evidence type="ECO:0000256" key="3">
    <source>
        <dbReference type="SAM" id="MobiDB-lite"/>
    </source>
</evidence>
<keyword evidence="1" id="KW-0732">Signal</keyword>
<accession>A0A6N7PWA5</accession>
<dbReference type="InterPro" id="IPR029058">
    <property type="entry name" value="AB_hydrolase_fold"/>
</dbReference>
<evidence type="ECO:0000313" key="6">
    <source>
        <dbReference type="Proteomes" id="UP000440224"/>
    </source>
</evidence>
<dbReference type="Proteomes" id="UP000440224">
    <property type="component" value="Unassembled WGS sequence"/>
</dbReference>
<proteinExistence type="predicted"/>
<feature type="region of interest" description="Disordered" evidence="3">
    <location>
        <begin position="133"/>
        <end position="169"/>
    </location>
</feature>
<protein>
    <submittedName>
        <fullName evidence="5">Prolyl oligopeptidase family serine peptidase</fullName>
    </submittedName>
</protein>
<dbReference type="PANTHER" id="PTHR43037:SF5">
    <property type="entry name" value="FERULOYL ESTERASE"/>
    <property type="match status" value="1"/>
</dbReference>
<comment type="caution">
    <text evidence="5">The sequence shown here is derived from an EMBL/GenBank/DDBJ whole genome shotgun (WGS) entry which is preliminary data.</text>
</comment>
<gene>
    <name evidence="5" type="ORF">GF068_30780</name>
</gene>
<evidence type="ECO:0000259" key="4">
    <source>
        <dbReference type="Pfam" id="PF00326"/>
    </source>
</evidence>
<reference evidence="5 6" key="1">
    <citation type="submission" date="2019-10" db="EMBL/GenBank/DDBJ databases">
        <title>A soil myxobacterium in the family Polyangiaceae.</title>
        <authorList>
            <person name="Li Y."/>
            <person name="Wang J."/>
        </authorList>
    </citation>
    <scope>NUCLEOTIDE SEQUENCE [LARGE SCALE GENOMIC DNA]</scope>
    <source>
        <strain evidence="5 6">DSM 14734</strain>
    </source>
</reference>
<sequence>MGRPVGAAVIGVDHHPAITLREDPVRDPDVLQVVLAPAMERHEQRPGLVPARIVKEGALPGPVEGRGDLDLLDARHAGAPHQKILRAERERTAGRAWKLRNQGEPLDRSFGRRGQWLWRRRRRRWAGLRVSRGRLPTPREGDPREQHEHGNDGATHFAPPRIEEQSPCRHFDPNVHGRAGAATRISVRMHGPGRVMPLYLPASRDERMYRIQNRVGILALAALVALFLITQGPPARAEGLKRVEPAFTLASRFPGGEGASGLGAWKQRVPGVEPVTIQSSADGAAQRAMFYDSGSPGKRPLIVVLHSWSTDWRQNIGIPYAMFARQNDWVFVHPDFRGPYLRPEAAASDLAVQDILDAVAYAKQRGHVDETRIYLAGFSGGGMTALAMAGRHPEVWAGVVAWAPVYDIPDWYVYNKKHAPKRHYARFIEGVCRGAPKPGTKAFEACKRRSPSALAARAKQAGVPVYVATGIRDDVVPPQHSISAFNDLADPADRVADDVLPKLRSQKATRRVSATSADDLYQRAGAPAYLTRTSGNATLVLFEGGHDVVFEAGLAWLRDRRRTTSKNP</sequence>
<name>A0A6N7PWA5_9BACT</name>
<dbReference type="Pfam" id="PF00326">
    <property type="entry name" value="Peptidase_S9"/>
    <property type="match status" value="1"/>
</dbReference>
<dbReference type="Gene3D" id="3.40.50.1820">
    <property type="entry name" value="alpha/beta hydrolase"/>
    <property type="match status" value="1"/>
</dbReference>
<dbReference type="GO" id="GO:0008236">
    <property type="term" value="F:serine-type peptidase activity"/>
    <property type="evidence" value="ECO:0007669"/>
    <property type="project" value="InterPro"/>
</dbReference>
<keyword evidence="6" id="KW-1185">Reference proteome</keyword>
<dbReference type="SUPFAM" id="SSF53474">
    <property type="entry name" value="alpha/beta-Hydrolases"/>
    <property type="match status" value="1"/>
</dbReference>
<organism evidence="5 6">
    <name type="scientific">Polyangium spumosum</name>
    <dbReference type="NCBI Taxonomy" id="889282"/>
    <lineage>
        <taxon>Bacteria</taxon>
        <taxon>Pseudomonadati</taxon>
        <taxon>Myxococcota</taxon>
        <taxon>Polyangia</taxon>
        <taxon>Polyangiales</taxon>
        <taxon>Polyangiaceae</taxon>
        <taxon>Polyangium</taxon>
    </lineage>
</organism>
<dbReference type="OrthoDB" id="1092902at2"/>
<evidence type="ECO:0000313" key="5">
    <source>
        <dbReference type="EMBL" id="MRG96273.1"/>
    </source>
</evidence>
<evidence type="ECO:0000256" key="1">
    <source>
        <dbReference type="ARBA" id="ARBA00022729"/>
    </source>
</evidence>
<feature type="domain" description="Peptidase S9 prolyl oligopeptidase catalytic" evidence="4">
    <location>
        <begin position="351"/>
        <end position="490"/>
    </location>
</feature>
<keyword evidence="2" id="KW-0378">Hydrolase</keyword>
<evidence type="ECO:0000256" key="2">
    <source>
        <dbReference type="ARBA" id="ARBA00022801"/>
    </source>
</evidence>
<dbReference type="InterPro" id="IPR050955">
    <property type="entry name" value="Plant_Biomass_Hydrol_Est"/>
</dbReference>
<dbReference type="AlphaFoldDB" id="A0A6N7PWA5"/>